<feature type="domain" description="DUF4130" evidence="1">
    <location>
        <begin position="83"/>
        <end position="251"/>
    </location>
</feature>
<proteinExistence type="predicted"/>
<evidence type="ECO:0000313" key="3">
    <source>
        <dbReference type="Proteomes" id="UP001170954"/>
    </source>
</evidence>
<keyword evidence="3" id="KW-1185">Reference proteome</keyword>
<dbReference type="RefSeq" id="WP_286651303.1">
    <property type="nucleotide sequence ID" value="NZ_JACAGK010000024.1"/>
</dbReference>
<dbReference type="InterPro" id="IPR023875">
    <property type="entry name" value="DNA_repair_put"/>
</dbReference>
<protein>
    <submittedName>
        <fullName evidence="2">TIGR03915 family putative DNA repair protein</fullName>
    </submittedName>
</protein>
<dbReference type="Proteomes" id="UP001170954">
    <property type="component" value="Unassembled WGS sequence"/>
</dbReference>
<dbReference type="EMBL" id="JACAGK010000024">
    <property type="protein sequence ID" value="MDM1048526.1"/>
    <property type="molecule type" value="Genomic_DNA"/>
</dbReference>
<accession>A0ABT7NN41</accession>
<reference evidence="2" key="1">
    <citation type="submission" date="2020-06" db="EMBL/GenBank/DDBJ databases">
        <authorList>
            <person name="Dong N."/>
        </authorList>
    </citation>
    <scope>NUCLEOTIDE SEQUENCE</scope>
    <source>
        <strain evidence="2">R1692</strain>
    </source>
</reference>
<reference evidence="2" key="2">
    <citation type="journal article" date="2022" name="Sci. Total Environ.">
        <title>Prevalence, transmission, and molecular epidemiology of tet(X)-positive bacteria among humans, animals, and environmental niches in China: An epidemiological, and genomic-based study.</title>
        <authorList>
            <person name="Dong N."/>
            <person name="Zeng Y."/>
            <person name="Cai C."/>
            <person name="Sun C."/>
            <person name="Lu J."/>
            <person name="Liu C."/>
            <person name="Zhou H."/>
            <person name="Sun Q."/>
            <person name="Shu L."/>
            <person name="Wang H."/>
            <person name="Wang Y."/>
            <person name="Wang S."/>
            <person name="Wu C."/>
            <person name="Chan E.W."/>
            <person name="Chen G."/>
            <person name="Shen Z."/>
            <person name="Chen S."/>
            <person name="Zhang R."/>
        </authorList>
    </citation>
    <scope>NUCLEOTIDE SEQUENCE</scope>
    <source>
        <strain evidence="2">R1692</strain>
    </source>
</reference>
<gene>
    <name evidence="2" type="ORF">HX018_09780</name>
</gene>
<comment type="caution">
    <text evidence="2">The sequence shown here is derived from an EMBL/GenBank/DDBJ whole genome shotgun (WGS) entry which is preliminary data.</text>
</comment>
<dbReference type="NCBIfam" id="TIGR03915">
    <property type="entry name" value="SAM_7_link_chp"/>
    <property type="match status" value="1"/>
</dbReference>
<dbReference type="InterPro" id="IPR025404">
    <property type="entry name" value="DUF4130"/>
</dbReference>
<evidence type="ECO:0000313" key="2">
    <source>
        <dbReference type="EMBL" id="MDM1048526.1"/>
    </source>
</evidence>
<name>A0ABT7NN41_9SPHI</name>
<sequence length="254" mass="30056">MTYYIFDGSYLGYLSAFFQSFQERKVDAIPMIDEKLGSSLFAVKTYVETDSERAKRILKGLEKHIGKERVYDFYRNFLSEDPKAWHIGFKLMRSIFTNNPGILKNYADADALAFSQTIKKMGRESHRMKAFIRFSKSADELYSAVIEPDFNVLPLIISFFKKRFADQRWLIYDVKRRYGYLYNLQDIQEVTLSEASNNGADLAIQIELDQQETHYQQLWKAYFKATNIVARKNIKLHVQHVPKRYWKYLVEKQD</sequence>
<organism evidence="2 3">
    <name type="scientific">Sphingobacterium hotanense</name>
    <dbReference type="NCBI Taxonomy" id="649196"/>
    <lineage>
        <taxon>Bacteria</taxon>
        <taxon>Pseudomonadati</taxon>
        <taxon>Bacteroidota</taxon>
        <taxon>Sphingobacteriia</taxon>
        <taxon>Sphingobacteriales</taxon>
        <taxon>Sphingobacteriaceae</taxon>
        <taxon>Sphingobacterium</taxon>
    </lineage>
</organism>
<dbReference type="Pfam" id="PF13566">
    <property type="entry name" value="DUF4130"/>
    <property type="match status" value="1"/>
</dbReference>
<evidence type="ECO:0000259" key="1">
    <source>
        <dbReference type="Pfam" id="PF13566"/>
    </source>
</evidence>